<feature type="domain" description="MIP18 family-like" evidence="1">
    <location>
        <begin position="4"/>
        <end position="78"/>
    </location>
</feature>
<gene>
    <name evidence="2" type="ORF">FJR45_08415</name>
</gene>
<dbReference type="InterPro" id="IPR052339">
    <property type="entry name" value="Fe-S_Maturation_MIP18"/>
</dbReference>
<dbReference type="SUPFAM" id="SSF117916">
    <property type="entry name" value="Fe-S cluster assembly (FSCA) domain-like"/>
    <property type="match status" value="1"/>
</dbReference>
<sequence length="99" mass="11090">MYTKDELFQAISTVIDPEVGFNLVEMGLIYDASCDEEGNVKVVMTLSTKACPMHQMILQWVKEAVEKLPNVKSADVEVVWEPQWNISMADENVKKALGA</sequence>
<reference evidence="2 3" key="1">
    <citation type="submission" date="2019-06" db="EMBL/GenBank/DDBJ databases">
        <title>Sulfurimonas gotlandica sp. nov., a chemoautotrophic and psychrotolerant epsilonproteobacterium isolated from a pelagic redoxcline, and an emended description of the genus Sulfurimonas.</title>
        <authorList>
            <person name="Wang S."/>
            <person name="Jiang L."/>
            <person name="Shao Z."/>
        </authorList>
    </citation>
    <scope>NUCLEOTIDE SEQUENCE [LARGE SCALE GENOMIC DNA]</scope>
    <source>
        <strain evidence="2 3">S2-6</strain>
    </source>
</reference>
<accession>A0A7M1B2U5</accession>
<evidence type="ECO:0000313" key="3">
    <source>
        <dbReference type="Proteomes" id="UP000593719"/>
    </source>
</evidence>
<dbReference type="RefSeq" id="WP_193150152.1">
    <property type="nucleotide sequence ID" value="NZ_CP041235.1"/>
</dbReference>
<dbReference type="PANTHER" id="PTHR42831:SF1">
    <property type="entry name" value="FE-S PROTEIN MATURATION AUXILIARY FACTOR YITW"/>
    <property type="match status" value="1"/>
</dbReference>
<dbReference type="Gene3D" id="3.30.300.130">
    <property type="entry name" value="Fe-S cluster assembly (FSCA)"/>
    <property type="match status" value="1"/>
</dbReference>
<proteinExistence type="predicted"/>
<dbReference type="KEGG" id="ssei:FJR45_08415"/>
<keyword evidence="3" id="KW-1185">Reference proteome</keyword>
<name>A0A7M1B2U5_9BACT</name>
<dbReference type="Proteomes" id="UP000593719">
    <property type="component" value="Chromosome"/>
</dbReference>
<dbReference type="EMBL" id="CP041235">
    <property type="protein sequence ID" value="QOP43970.1"/>
    <property type="molecule type" value="Genomic_DNA"/>
</dbReference>
<dbReference type="Pfam" id="PF01883">
    <property type="entry name" value="FeS_assembly_P"/>
    <property type="match status" value="1"/>
</dbReference>
<evidence type="ECO:0000313" key="2">
    <source>
        <dbReference type="EMBL" id="QOP43970.1"/>
    </source>
</evidence>
<dbReference type="AlphaFoldDB" id="A0A7M1B2U5"/>
<organism evidence="2 3">
    <name type="scientific">Sulfurimonas sediminis</name>
    <dbReference type="NCBI Taxonomy" id="2590020"/>
    <lineage>
        <taxon>Bacteria</taxon>
        <taxon>Pseudomonadati</taxon>
        <taxon>Campylobacterota</taxon>
        <taxon>Epsilonproteobacteria</taxon>
        <taxon>Campylobacterales</taxon>
        <taxon>Sulfurimonadaceae</taxon>
        <taxon>Sulfurimonas</taxon>
    </lineage>
</organism>
<evidence type="ECO:0000259" key="1">
    <source>
        <dbReference type="Pfam" id="PF01883"/>
    </source>
</evidence>
<dbReference type="InterPro" id="IPR002744">
    <property type="entry name" value="MIP18-like"/>
</dbReference>
<protein>
    <submittedName>
        <fullName evidence="2">Metal-sulfur cluster assembly factor</fullName>
    </submittedName>
</protein>
<dbReference type="InterPro" id="IPR034904">
    <property type="entry name" value="FSCA_dom_sf"/>
</dbReference>
<dbReference type="PANTHER" id="PTHR42831">
    <property type="entry name" value="FE-S PROTEIN MATURATION AUXILIARY FACTOR YITW"/>
    <property type="match status" value="1"/>
</dbReference>